<comment type="caution">
    <text evidence="1">The sequence shown here is derived from an EMBL/GenBank/DDBJ whole genome shotgun (WGS) entry which is preliminary data.</text>
</comment>
<accession>A0ACC0Q8T9</accession>
<dbReference type="EMBL" id="CM046388">
    <property type="protein sequence ID" value="KAI8574430.1"/>
    <property type="molecule type" value="Genomic_DNA"/>
</dbReference>
<dbReference type="Proteomes" id="UP001062846">
    <property type="component" value="Chromosome 1"/>
</dbReference>
<evidence type="ECO:0000313" key="2">
    <source>
        <dbReference type="Proteomes" id="UP001062846"/>
    </source>
</evidence>
<name>A0ACC0Q8T9_RHOML</name>
<gene>
    <name evidence="1" type="ORF">RHMOL_Rhmol01G0353100</name>
</gene>
<reference evidence="1" key="1">
    <citation type="submission" date="2022-02" db="EMBL/GenBank/DDBJ databases">
        <title>Plant Genome Project.</title>
        <authorList>
            <person name="Zhang R.-G."/>
        </authorList>
    </citation>
    <scope>NUCLEOTIDE SEQUENCE</scope>
    <source>
        <strain evidence="1">AT1</strain>
    </source>
</reference>
<sequence>MPSRPSGWLVMAFINICAVNEEQSFAVKNTLNAISIYVLCTIFATELIVRDQKESRRKS</sequence>
<protein>
    <submittedName>
        <fullName evidence="1">Uncharacterized protein</fullName>
    </submittedName>
</protein>
<evidence type="ECO:0000313" key="1">
    <source>
        <dbReference type="EMBL" id="KAI8574430.1"/>
    </source>
</evidence>
<organism evidence="1 2">
    <name type="scientific">Rhododendron molle</name>
    <name type="common">Chinese azalea</name>
    <name type="synonym">Azalea mollis</name>
    <dbReference type="NCBI Taxonomy" id="49168"/>
    <lineage>
        <taxon>Eukaryota</taxon>
        <taxon>Viridiplantae</taxon>
        <taxon>Streptophyta</taxon>
        <taxon>Embryophyta</taxon>
        <taxon>Tracheophyta</taxon>
        <taxon>Spermatophyta</taxon>
        <taxon>Magnoliopsida</taxon>
        <taxon>eudicotyledons</taxon>
        <taxon>Gunneridae</taxon>
        <taxon>Pentapetalae</taxon>
        <taxon>asterids</taxon>
        <taxon>Ericales</taxon>
        <taxon>Ericaceae</taxon>
        <taxon>Ericoideae</taxon>
        <taxon>Rhodoreae</taxon>
        <taxon>Rhododendron</taxon>
    </lineage>
</organism>
<keyword evidence="2" id="KW-1185">Reference proteome</keyword>
<proteinExistence type="predicted"/>